<organism evidence="1 2">
    <name type="scientific">Leersia perrieri</name>
    <dbReference type="NCBI Taxonomy" id="77586"/>
    <lineage>
        <taxon>Eukaryota</taxon>
        <taxon>Viridiplantae</taxon>
        <taxon>Streptophyta</taxon>
        <taxon>Embryophyta</taxon>
        <taxon>Tracheophyta</taxon>
        <taxon>Spermatophyta</taxon>
        <taxon>Magnoliopsida</taxon>
        <taxon>Liliopsida</taxon>
        <taxon>Poales</taxon>
        <taxon>Poaceae</taxon>
        <taxon>BOP clade</taxon>
        <taxon>Oryzoideae</taxon>
        <taxon>Oryzeae</taxon>
        <taxon>Oryzinae</taxon>
        <taxon>Leersia</taxon>
    </lineage>
</organism>
<accession>A0A0D9V0F8</accession>
<dbReference type="AlphaFoldDB" id="A0A0D9V0F8"/>
<reference evidence="1 2" key="1">
    <citation type="submission" date="2012-08" db="EMBL/GenBank/DDBJ databases">
        <title>Oryza genome evolution.</title>
        <authorList>
            <person name="Wing R.A."/>
        </authorList>
    </citation>
    <scope>NUCLEOTIDE SEQUENCE</scope>
</reference>
<dbReference type="Gramene" id="LPERR01G12710.1">
    <property type="protein sequence ID" value="LPERR01G12710.1"/>
    <property type="gene ID" value="LPERR01G12710"/>
</dbReference>
<evidence type="ECO:0000313" key="1">
    <source>
        <dbReference type="EnsemblPlants" id="LPERR01G12710.1"/>
    </source>
</evidence>
<keyword evidence="2" id="KW-1185">Reference proteome</keyword>
<protein>
    <submittedName>
        <fullName evidence="1">Uncharacterized protein</fullName>
    </submittedName>
</protein>
<reference evidence="2" key="2">
    <citation type="submission" date="2013-12" db="EMBL/GenBank/DDBJ databases">
        <authorList>
            <person name="Yu Y."/>
            <person name="Lee S."/>
            <person name="de Baynast K."/>
            <person name="Wissotski M."/>
            <person name="Liu L."/>
            <person name="Talag J."/>
            <person name="Goicoechea J."/>
            <person name="Angelova A."/>
            <person name="Jetty R."/>
            <person name="Kudrna D."/>
            <person name="Golser W."/>
            <person name="Rivera L."/>
            <person name="Zhang J."/>
            <person name="Wing R."/>
        </authorList>
    </citation>
    <scope>NUCLEOTIDE SEQUENCE</scope>
</reference>
<dbReference type="HOGENOM" id="CLU_1818597_0_0_1"/>
<name>A0A0D9V0F8_9ORYZ</name>
<evidence type="ECO:0000313" key="2">
    <source>
        <dbReference type="Proteomes" id="UP000032180"/>
    </source>
</evidence>
<dbReference type="EnsemblPlants" id="LPERR01G12710.1">
    <property type="protein sequence ID" value="LPERR01G12710.1"/>
    <property type="gene ID" value="LPERR01G12710"/>
</dbReference>
<reference evidence="1" key="3">
    <citation type="submission" date="2015-04" db="UniProtKB">
        <authorList>
            <consortium name="EnsemblPlants"/>
        </authorList>
    </citation>
    <scope>IDENTIFICATION</scope>
</reference>
<sequence>MKGSCFTHATNCVLVDELWFATEFYGLCAVVNHLCSLLTVVGSSVGLAAPAGYSTPWCGSSRRGGGATRSGRTRFCSHAVSAGGHFSEKLYSDAGLMRSVELSPAVKDAVVRSLKNSTAERRVSTTDVILAWHKFQCRNVNY</sequence>
<dbReference type="STRING" id="77586.A0A0D9V0F8"/>
<dbReference type="Proteomes" id="UP000032180">
    <property type="component" value="Chromosome 1"/>
</dbReference>
<proteinExistence type="predicted"/>